<gene>
    <name evidence="12" type="ORF">ACBP88_11790</name>
</gene>
<dbReference type="InterPro" id="IPR036005">
    <property type="entry name" value="Creatinase/aminopeptidase-like"/>
</dbReference>
<evidence type="ECO:0000256" key="3">
    <source>
        <dbReference type="ARBA" id="ARBA00008766"/>
    </source>
</evidence>
<dbReference type="EC" id="3.4.11.9" evidence="4"/>
<evidence type="ECO:0000256" key="1">
    <source>
        <dbReference type="ARBA" id="ARBA00001424"/>
    </source>
</evidence>
<organism evidence="12 13">
    <name type="scientific">Comamonas jiangduensis</name>
    <dbReference type="NCBI Taxonomy" id="1194168"/>
    <lineage>
        <taxon>Bacteria</taxon>
        <taxon>Pseudomonadati</taxon>
        <taxon>Pseudomonadota</taxon>
        <taxon>Betaproteobacteria</taxon>
        <taxon>Burkholderiales</taxon>
        <taxon>Comamonadaceae</taxon>
        <taxon>Comamonas</taxon>
    </lineage>
</organism>
<accession>A0ABV4IE49</accession>
<sequence>MTSVYAQRRARLAAQLGDGGIAIIPTAAERGRNRDNSYLFRHDSYFYYLTGFTEPHACLVLKADGSSTLFCQPKDLEREIWDGYRLGPQAAVATLGMSEAFSWDEIDQRLPRLLENQATVWWPFATHEGWAARVEGWLGSVRARTRAGALCPSQQGDVCTLLDEMRLIKDAHELAIMRRAGQISARAHIRAMQRSARMLRAGQDCREYHLDAELLHEFRQGGAEGVAYDSIVAAGPNACVLHYRADKAPVRSGDLVLIDAGCELEGYASDITRTFPADGRFTGPQRALYDLVLESQKAAIAATKAGNRFNDPHDATVAVLAQGMLDVGLLDKAKYGNAQDVIAQRAYFQFYMHRTGHWLGMDVHDCGSYVEMSELAHSSTRTDPLSGEVITRPSRILRPGMVTTIEPGIYVRPAPGVPEQFHHIGIRIEDDAVVTETGCELITRDVPVEAAEIEALMR</sequence>
<dbReference type="SMART" id="SM01011">
    <property type="entry name" value="AMP_N"/>
    <property type="match status" value="1"/>
</dbReference>
<dbReference type="PANTHER" id="PTHR43226:SF4">
    <property type="entry name" value="XAA-PRO AMINOPEPTIDASE 3"/>
    <property type="match status" value="1"/>
</dbReference>
<evidence type="ECO:0000256" key="8">
    <source>
        <dbReference type="ARBA" id="ARBA00023049"/>
    </source>
</evidence>
<evidence type="ECO:0000313" key="13">
    <source>
        <dbReference type="Proteomes" id="UP001567350"/>
    </source>
</evidence>
<keyword evidence="6 10" id="KW-0479">Metal-binding</keyword>
<evidence type="ECO:0000256" key="4">
    <source>
        <dbReference type="ARBA" id="ARBA00012574"/>
    </source>
</evidence>
<dbReference type="Pfam" id="PF00557">
    <property type="entry name" value="Peptidase_M24"/>
    <property type="match status" value="1"/>
</dbReference>
<dbReference type="PROSITE" id="PS00491">
    <property type="entry name" value="PROLINE_PEPTIDASE"/>
    <property type="match status" value="1"/>
</dbReference>
<keyword evidence="5" id="KW-0645">Protease</keyword>
<evidence type="ECO:0000259" key="11">
    <source>
        <dbReference type="SMART" id="SM01011"/>
    </source>
</evidence>
<dbReference type="SUPFAM" id="SSF55920">
    <property type="entry name" value="Creatinase/aminopeptidase"/>
    <property type="match status" value="1"/>
</dbReference>
<keyword evidence="7" id="KW-0378">Hydrolase</keyword>
<evidence type="ECO:0000256" key="7">
    <source>
        <dbReference type="ARBA" id="ARBA00022801"/>
    </source>
</evidence>
<dbReference type="InterPro" id="IPR000994">
    <property type="entry name" value="Pept_M24"/>
</dbReference>
<dbReference type="PANTHER" id="PTHR43226">
    <property type="entry name" value="XAA-PRO AMINOPEPTIDASE 3"/>
    <property type="match status" value="1"/>
</dbReference>
<dbReference type="Gene3D" id="3.40.350.10">
    <property type="entry name" value="Creatinase/prolidase N-terminal domain"/>
    <property type="match status" value="1"/>
</dbReference>
<dbReference type="GO" id="GO:0004177">
    <property type="term" value="F:aminopeptidase activity"/>
    <property type="evidence" value="ECO:0007669"/>
    <property type="project" value="UniProtKB-KW"/>
</dbReference>
<proteinExistence type="inferred from homology"/>
<keyword evidence="9" id="KW-0464">Manganese</keyword>
<comment type="cofactor">
    <cofactor evidence="2">
        <name>Mn(2+)</name>
        <dbReference type="ChEBI" id="CHEBI:29035"/>
    </cofactor>
</comment>
<dbReference type="RefSeq" id="WP_370892832.1">
    <property type="nucleotide sequence ID" value="NZ_JBGJLR010000013.1"/>
</dbReference>
<dbReference type="InterPro" id="IPR001131">
    <property type="entry name" value="Peptidase_M24B_aminopep-P_CS"/>
</dbReference>
<keyword evidence="8" id="KW-0482">Metalloprotease</keyword>
<dbReference type="InterPro" id="IPR052433">
    <property type="entry name" value="X-Pro_dipept-like"/>
</dbReference>
<evidence type="ECO:0000256" key="5">
    <source>
        <dbReference type="ARBA" id="ARBA00022670"/>
    </source>
</evidence>
<dbReference type="SUPFAM" id="SSF53092">
    <property type="entry name" value="Creatinase/prolidase N-terminal domain"/>
    <property type="match status" value="1"/>
</dbReference>
<dbReference type="Pfam" id="PF05195">
    <property type="entry name" value="AMP_N"/>
    <property type="match status" value="1"/>
</dbReference>
<feature type="domain" description="Aminopeptidase P N-terminal" evidence="11">
    <location>
        <begin position="1"/>
        <end position="131"/>
    </location>
</feature>
<dbReference type="Gene3D" id="3.90.230.10">
    <property type="entry name" value="Creatinase/methionine aminopeptidase superfamily"/>
    <property type="match status" value="1"/>
</dbReference>
<dbReference type="Proteomes" id="UP001567350">
    <property type="component" value="Unassembled WGS sequence"/>
</dbReference>
<keyword evidence="12" id="KW-0031">Aminopeptidase</keyword>
<evidence type="ECO:0000256" key="2">
    <source>
        <dbReference type="ARBA" id="ARBA00001936"/>
    </source>
</evidence>
<evidence type="ECO:0000256" key="9">
    <source>
        <dbReference type="ARBA" id="ARBA00023211"/>
    </source>
</evidence>
<evidence type="ECO:0000256" key="10">
    <source>
        <dbReference type="RuleBase" id="RU000590"/>
    </source>
</evidence>
<dbReference type="CDD" id="cd01087">
    <property type="entry name" value="Prolidase"/>
    <property type="match status" value="1"/>
</dbReference>
<comment type="similarity">
    <text evidence="3 10">Belongs to the peptidase M24B family.</text>
</comment>
<evidence type="ECO:0000313" key="12">
    <source>
        <dbReference type="EMBL" id="MEZ2740117.1"/>
    </source>
</evidence>
<dbReference type="InterPro" id="IPR029149">
    <property type="entry name" value="Creatin/AminoP/Spt16_N"/>
</dbReference>
<name>A0ABV4IE49_9BURK</name>
<dbReference type="EMBL" id="JBGJLR010000013">
    <property type="protein sequence ID" value="MEZ2740117.1"/>
    <property type="molecule type" value="Genomic_DNA"/>
</dbReference>
<comment type="caution">
    <text evidence="12">The sequence shown here is derived from an EMBL/GenBank/DDBJ whole genome shotgun (WGS) entry which is preliminary data.</text>
</comment>
<protein>
    <recommendedName>
        <fullName evidence="4">Xaa-Pro aminopeptidase</fullName>
        <ecNumber evidence="4">3.4.11.9</ecNumber>
    </recommendedName>
</protein>
<reference evidence="12 13" key="1">
    <citation type="submission" date="2024-08" db="EMBL/GenBank/DDBJ databases">
        <authorList>
            <person name="Feng Z."/>
            <person name="Ronholm J."/>
        </authorList>
    </citation>
    <scope>NUCLEOTIDE SEQUENCE [LARGE SCALE GENOMIC DNA]</scope>
    <source>
        <strain evidence="12 13">4-AB0-8</strain>
    </source>
</reference>
<evidence type="ECO:0000256" key="6">
    <source>
        <dbReference type="ARBA" id="ARBA00022723"/>
    </source>
</evidence>
<dbReference type="InterPro" id="IPR007865">
    <property type="entry name" value="Aminopep_P_N"/>
</dbReference>
<keyword evidence="13" id="KW-1185">Reference proteome</keyword>
<comment type="catalytic activity">
    <reaction evidence="1">
        <text>Release of any N-terminal amino acid, including proline, that is linked to proline, even from a dipeptide or tripeptide.</text>
        <dbReference type="EC" id="3.4.11.9"/>
    </reaction>
</comment>